<sequence>MKRDIRLFVQVSNILSIWIVLEKMMKMAIPKKRENRPFAFRSSRICIK</sequence>
<gene>
    <name evidence="1" type="ORF">ABID52_000614</name>
</gene>
<proteinExistence type="predicted"/>
<protein>
    <submittedName>
        <fullName evidence="1">Uncharacterized protein</fullName>
    </submittedName>
</protein>
<accession>A0ABV2LEL2</accession>
<organism evidence="1 2">
    <name type="scientific">Fictibacillus halophilus</name>
    <dbReference type="NCBI Taxonomy" id="1610490"/>
    <lineage>
        <taxon>Bacteria</taxon>
        <taxon>Bacillati</taxon>
        <taxon>Bacillota</taxon>
        <taxon>Bacilli</taxon>
        <taxon>Bacillales</taxon>
        <taxon>Fictibacillaceae</taxon>
        <taxon>Fictibacillus</taxon>
    </lineage>
</organism>
<dbReference type="Proteomes" id="UP001549097">
    <property type="component" value="Unassembled WGS sequence"/>
</dbReference>
<name>A0ABV2LEL2_9BACL</name>
<keyword evidence="2" id="KW-1185">Reference proteome</keyword>
<evidence type="ECO:0000313" key="2">
    <source>
        <dbReference type="Proteomes" id="UP001549097"/>
    </source>
</evidence>
<evidence type="ECO:0000313" key="1">
    <source>
        <dbReference type="EMBL" id="MET3727033.1"/>
    </source>
</evidence>
<comment type="caution">
    <text evidence="1">The sequence shown here is derived from an EMBL/GenBank/DDBJ whole genome shotgun (WGS) entry which is preliminary data.</text>
</comment>
<dbReference type="EMBL" id="JBEPMP010000001">
    <property type="protein sequence ID" value="MET3727033.1"/>
    <property type="molecule type" value="Genomic_DNA"/>
</dbReference>
<dbReference type="RefSeq" id="WP_198768374.1">
    <property type="nucleotide sequence ID" value="NZ_JAEACF010000001.1"/>
</dbReference>
<reference evidence="1 2" key="1">
    <citation type="submission" date="2024-06" db="EMBL/GenBank/DDBJ databases">
        <title>Genomic Encyclopedia of Type Strains, Phase IV (KMG-IV): sequencing the most valuable type-strain genomes for metagenomic binning, comparative biology and taxonomic classification.</title>
        <authorList>
            <person name="Goeker M."/>
        </authorList>
    </citation>
    <scope>NUCLEOTIDE SEQUENCE [LARGE SCALE GENOMIC DNA]</scope>
    <source>
        <strain evidence="1 2">DSM 100124</strain>
    </source>
</reference>